<proteinExistence type="inferred from homology"/>
<dbReference type="PANTHER" id="PTHR13812">
    <property type="entry name" value="KETIMINE REDUCTASE MU-CRYSTALLIN"/>
    <property type="match status" value="1"/>
</dbReference>
<evidence type="ECO:0000256" key="1">
    <source>
        <dbReference type="ARBA" id="ARBA00008903"/>
    </source>
</evidence>
<name>A0A9R0JRR7_SPIOL</name>
<dbReference type="PANTHER" id="PTHR13812:SF19">
    <property type="entry name" value="KETIMINE REDUCTASE MU-CRYSTALLIN"/>
    <property type="match status" value="1"/>
</dbReference>
<dbReference type="SUPFAM" id="SSF51735">
    <property type="entry name" value="NAD(P)-binding Rossmann-fold domains"/>
    <property type="match status" value="1"/>
</dbReference>
<reference evidence="2" key="1">
    <citation type="journal article" date="2021" name="Nat. Commun.">
        <title>Genomic analyses provide insights into spinach domestication and the genetic basis of agronomic traits.</title>
        <authorList>
            <person name="Cai X."/>
            <person name="Sun X."/>
            <person name="Xu C."/>
            <person name="Sun H."/>
            <person name="Wang X."/>
            <person name="Ge C."/>
            <person name="Zhang Z."/>
            <person name="Wang Q."/>
            <person name="Fei Z."/>
            <person name="Jiao C."/>
            <person name="Wang Q."/>
        </authorList>
    </citation>
    <scope>NUCLEOTIDE SEQUENCE [LARGE SCALE GENOMIC DNA]</scope>
    <source>
        <strain evidence="2">cv. Varoflay</strain>
    </source>
</reference>
<dbReference type="Gene3D" id="3.40.50.720">
    <property type="entry name" value="NAD(P)-binding Rossmann-like Domain"/>
    <property type="match status" value="1"/>
</dbReference>
<dbReference type="GO" id="GO:0019752">
    <property type="term" value="P:carboxylic acid metabolic process"/>
    <property type="evidence" value="ECO:0007669"/>
    <property type="project" value="UniProtKB-ARBA"/>
</dbReference>
<protein>
    <submittedName>
        <fullName evidence="3">Protein SAR DEFICIENT 4</fullName>
    </submittedName>
</protein>
<dbReference type="PIRSF" id="PIRSF001439">
    <property type="entry name" value="CryM"/>
    <property type="match status" value="1"/>
</dbReference>
<dbReference type="RefSeq" id="XP_021844193.1">
    <property type="nucleotide sequence ID" value="XM_021988501.2"/>
</dbReference>
<dbReference type="Proteomes" id="UP000813463">
    <property type="component" value="Chromosome 3"/>
</dbReference>
<dbReference type="Gene3D" id="3.30.1780.10">
    <property type="entry name" value="ornithine cyclodeaminase, domain 1"/>
    <property type="match status" value="1"/>
</dbReference>
<dbReference type="GO" id="GO:0016491">
    <property type="term" value="F:oxidoreductase activity"/>
    <property type="evidence" value="ECO:0007669"/>
    <property type="project" value="UniProtKB-ARBA"/>
</dbReference>
<dbReference type="OrthoDB" id="41492at2759"/>
<organism evidence="2 3">
    <name type="scientific">Spinacia oleracea</name>
    <name type="common">Spinach</name>
    <dbReference type="NCBI Taxonomy" id="3562"/>
    <lineage>
        <taxon>Eukaryota</taxon>
        <taxon>Viridiplantae</taxon>
        <taxon>Streptophyta</taxon>
        <taxon>Embryophyta</taxon>
        <taxon>Tracheophyta</taxon>
        <taxon>Spermatophyta</taxon>
        <taxon>Magnoliopsida</taxon>
        <taxon>eudicotyledons</taxon>
        <taxon>Gunneridae</taxon>
        <taxon>Pentapetalae</taxon>
        <taxon>Caryophyllales</taxon>
        <taxon>Chenopodiaceae</taxon>
        <taxon>Chenopodioideae</taxon>
        <taxon>Anserineae</taxon>
        <taxon>Spinacia</taxon>
    </lineage>
</organism>
<accession>A0A9R0JRR7</accession>
<dbReference type="FunFam" id="3.40.50.720:FF:000311">
    <property type="entry name" value="Ornithine cyclodeaminase"/>
    <property type="match status" value="1"/>
</dbReference>
<dbReference type="InterPro" id="IPR023401">
    <property type="entry name" value="ODC_N"/>
</dbReference>
<dbReference type="GO" id="GO:0005737">
    <property type="term" value="C:cytoplasm"/>
    <property type="evidence" value="ECO:0000318"/>
    <property type="project" value="GO_Central"/>
</dbReference>
<sequence>MATPPTTTTTTTTPIFISTTTLRSILSHKTLITHLQTTLPNATLSLSTPPRHSLSTSQNSTLLLMPSFSTSPSLPYIGVKLVTSHPQNSSLNLPGIHACYTLFNSLTGQTLALFDATELTLFRTSSISALASSYLSKNNPHVLVMVGSGNLSPHLIKAHLSVRPTIKRVIIWNRTTEKAAALAARLTAEEGFKTVSFESNGCLETVVGLGDIVCCATNSETELVKGVDLKEGAHLDLIGSFKPSMKECDDVAIKRGKVFVDNEVALEEAGELVGAFDRGVISKGDICGTLVELIEGKKIGRKNDEEITVFKSVGSGVVDLLTAQLVYETVITDLTEQN</sequence>
<keyword evidence="2" id="KW-1185">Reference proteome</keyword>
<evidence type="ECO:0000313" key="3">
    <source>
        <dbReference type="RefSeq" id="XP_021844193.1"/>
    </source>
</evidence>
<dbReference type="KEGG" id="soe:110784097"/>
<dbReference type="InterPro" id="IPR036291">
    <property type="entry name" value="NAD(P)-bd_dom_sf"/>
</dbReference>
<evidence type="ECO:0000313" key="2">
    <source>
        <dbReference type="Proteomes" id="UP000813463"/>
    </source>
</evidence>
<dbReference type="AlphaFoldDB" id="A0A9R0JRR7"/>
<comment type="similarity">
    <text evidence="1">Belongs to the ornithine cyclodeaminase/mu-crystallin family.</text>
</comment>
<dbReference type="Pfam" id="PF02423">
    <property type="entry name" value="OCD_Mu_crystall"/>
    <property type="match status" value="1"/>
</dbReference>
<gene>
    <name evidence="3" type="primary">LOC110784097</name>
</gene>
<dbReference type="InterPro" id="IPR003462">
    <property type="entry name" value="ODC_Mu_crystall"/>
</dbReference>
<reference evidence="3" key="2">
    <citation type="submission" date="2025-08" db="UniProtKB">
        <authorList>
            <consortium name="RefSeq"/>
        </authorList>
    </citation>
    <scope>IDENTIFICATION</scope>
    <source>
        <tissue evidence="3">Leaf</tissue>
    </source>
</reference>
<dbReference type="GeneID" id="110784097"/>